<evidence type="ECO:0000313" key="1">
    <source>
        <dbReference type="EMBL" id="KAF9451846.1"/>
    </source>
</evidence>
<organism evidence="1 2">
    <name type="scientific">Macrolepiota fuliginosa MF-IS2</name>
    <dbReference type="NCBI Taxonomy" id="1400762"/>
    <lineage>
        <taxon>Eukaryota</taxon>
        <taxon>Fungi</taxon>
        <taxon>Dikarya</taxon>
        <taxon>Basidiomycota</taxon>
        <taxon>Agaricomycotina</taxon>
        <taxon>Agaricomycetes</taxon>
        <taxon>Agaricomycetidae</taxon>
        <taxon>Agaricales</taxon>
        <taxon>Agaricineae</taxon>
        <taxon>Agaricaceae</taxon>
        <taxon>Macrolepiota</taxon>
    </lineage>
</organism>
<gene>
    <name evidence="1" type="ORF">P691DRAFT_806504</name>
</gene>
<evidence type="ECO:0000313" key="2">
    <source>
        <dbReference type="Proteomes" id="UP000807342"/>
    </source>
</evidence>
<accession>A0A9P5XMH2</accession>
<reference evidence="1" key="1">
    <citation type="submission" date="2020-11" db="EMBL/GenBank/DDBJ databases">
        <authorList>
            <consortium name="DOE Joint Genome Institute"/>
            <person name="Ahrendt S."/>
            <person name="Riley R."/>
            <person name="Andreopoulos W."/>
            <person name="Labutti K."/>
            <person name="Pangilinan J."/>
            <person name="Ruiz-Duenas F.J."/>
            <person name="Barrasa J.M."/>
            <person name="Sanchez-Garcia M."/>
            <person name="Camarero S."/>
            <person name="Miyauchi S."/>
            <person name="Serrano A."/>
            <person name="Linde D."/>
            <person name="Babiker R."/>
            <person name="Drula E."/>
            <person name="Ayuso-Fernandez I."/>
            <person name="Pacheco R."/>
            <person name="Padilla G."/>
            <person name="Ferreira P."/>
            <person name="Barriuso J."/>
            <person name="Kellner H."/>
            <person name="Castanera R."/>
            <person name="Alfaro M."/>
            <person name="Ramirez L."/>
            <person name="Pisabarro A.G."/>
            <person name="Kuo A."/>
            <person name="Tritt A."/>
            <person name="Lipzen A."/>
            <person name="He G."/>
            <person name="Yan M."/>
            <person name="Ng V."/>
            <person name="Cullen D."/>
            <person name="Martin F."/>
            <person name="Rosso M.-N."/>
            <person name="Henrissat B."/>
            <person name="Hibbett D."/>
            <person name="Martinez A.T."/>
            <person name="Grigoriev I.V."/>
        </authorList>
    </citation>
    <scope>NUCLEOTIDE SEQUENCE</scope>
    <source>
        <strain evidence="1">MF-IS2</strain>
    </source>
</reference>
<proteinExistence type="predicted"/>
<dbReference type="AlphaFoldDB" id="A0A9P5XMH2"/>
<comment type="caution">
    <text evidence="1">The sequence shown here is derived from an EMBL/GenBank/DDBJ whole genome shotgun (WGS) entry which is preliminary data.</text>
</comment>
<protein>
    <submittedName>
        <fullName evidence="1">Uncharacterized protein</fullName>
    </submittedName>
</protein>
<name>A0A9P5XMH2_9AGAR</name>
<sequence>MGRQSSLGSGHYTEPAFPTPRARCYTRYNITGSLSIVAALLWHPSHCHDLQCLKLFKLWFPYPPSSHFHLLTQWMLSTFLGAASTVG</sequence>
<keyword evidence="2" id="KW-1185">Reference proteome</keyword>
<dbReference type="Proteomes" id="UP000807342">
    <property type="component" value="Unassembled WGS sequence"/>
</dbReference>
<dbReference type="EMBL" id="MU151079">
    <property type="protein sequence ID" value="KAF9451846.1"/>
    <property type="molecule type" value="Genomic_DNA"/>
</dbReference>